<evidence type="ECO:0000313" key="2">
    <source>
        <dbReference type="Proteomes" id="UP000217154"/>
    </source>
</evidence>
<dbReference type="EMBL" id="CP023284">
    <property type="protein sequence ID" value="ATA56306.1"/>
    <property type="molecule type" value="Genomic_DNA"/>
</dbReference>
<evidence type="ECO:0000313" key="1">
    <source>
        <dbReference type="EMBL" id="ATA56306.1"/>
    </source>
</evidence>
<dbReference type="RefSeq" id="WP_095746494.1">
    <property type="nucleotide sequence ID" value="NZ_CP023284.1"/>
</dbReference>
<sequence>MGLAICVGILADLIENDPEGAEHFEADFAAANRKLAEAGLPAHVEPRTLPPLESRAPLDGLPYSFIHYLRRAYAHRVTTPGWMATPLPEDTDPTEDETLEDVAGMFESHLLCHSDAEGFYLPVDFDEVIFAGEDETDLPGGMLGSSYRLLEELVLVAPALGITLSDGELSDEEAARIADSMGEDEGLYREIESWLLLYESARLSIAHKTAIVFT</sequence>
<dbReference type="AlphaFoldDB" id="A0A250DPM0"/>
<protein>
    <submittedName>
        <fullName evidence="1">Uncharacterized protein</fullName>
    </submittedName>
</protein>
<reference evidence="1 2" key="1">
    <citation type="submission" date="2017-09" db="EMBL/GenBank/DDBJ databases">
        <title>The diverse metabolic capabilities of V. boronicumulans make it an excellent choice for continued studies on novel biodegradation.</title>
        <authorList>
            <person name="Sun S."/>
        </authorList>
    </citation>
    <scope>NUCLEOTIDE SEQUENCE [LARGE SCALE GENOMIC DNA]</scope>
    <source>
        <strain evidence="1 2">J1</strain>
    </source>
</reference>
<dbReference type="KEGG" id="vbo:CKY39_26060"/>
<gene>
    <name evidence="1" type="ORF">CKY39_26060</name>
</gene>
<proteinExistence type="predicted"/>
<name>A0A250DPM0_9BURK</name>
<accession>A0A250DPM0</accession>
<dbReference type="Proteomes" id="UP000217154">
    <property type="component" value="Chromosome"/>
</dbReference>
<organism evidence="1 2">
    <name type="scientific">Variovorax boronicumulans</name>
    <dbReference type="NCBI Taxonomy" id="436515"/>
    <lineage>
        <taxon>Bacteria</taxon>
        <taxon>Pseudomonadati</taxon>
        <taxon>Pseudomonadota</taxon>
        <taxon>Betaproteobacteria</taxon>
        <taxon>Burkholderiales</taxon>
        <taxon>Comamonadaceae</taxon>
        <taxon>Variovorax</taxon>
    </lineage>
</organism>